<evidence type="ECO:0000256" key="3">
    <source>
        <dbReference type="ARBA" id="ARBA00022786"/>
    </source>
</evidence>
<dbReference type="InterPro" id="IPR036047">
    <property type="entry name" value="F-box-like_dom_sf"/>
</dbReference>
<dbReference type="SMART" id="SM00256">
    <property type="entry name" value="FBOX"/>
    <property type="match status" value="1"/>
</dbReference>
<dbReference type="Pfam" id="PF12014">
    <property type="entry name" value="Cyclin_D1_bind"/>
    <property type="match status" value="1"/>
</dbReference>
<comment type="similarity">
    <text evidence="2">Belongs to the FBXO31 family.</text>
</comment>
<dbReference type="CDD" id="cd22102">
    <property type="entry name" value="F-box_FBXO31"/>
    <property type="match status" value="1"/>
</dbReference>
<evidence type="ECO:0000256" key="4">
    <source>
        <dbReference type="SAM" id="MobiDB-lite"/>
    </source>
</evidence>
<keyword evidence="7" id="KW-1185">Reference proteome</keyword>
<dbReference type="InterPro" id="IPR001810">
    <property type="entry name" value="F-box_dom"/>
</dbReference>
<accession>A0ABN9ZE34</accession>
<feature type="region of interest" description="Disordered" evidence="4">
    <location>
        <begin position="382"/>
        <end position="409"/>
    </location>
</feature>
<comment type="pathway">
    <text evidence="1">Protein modification; protein ubiquitination.</text>
</comment>
<dbReference type="Pfam" id="PF12937">
    <property type="entry name" value="F-box-like"/>
    <property type="match status" value="1"/>
</dbReference>
<evidence type="ECO:0000313" key="7">
    <source>
        <dbReference type="Proteomes" id="UP001314169"/>
    </source>
</evidence>
<proteinExistence type="inferred from homology"/>
<gene>
    <name evidence="6" type="ORF">MPIPNATIZW_LOCUS3406</name>
</gene>
<evidence type="ECO:0000256" key="1">
    <source>
        <dbReference type="ARBA" id="ARBA00004906"/>
    </source>
</evidence>
<name>A0ABN9ZE34_PIPNA</name>
<dbReference type="Proteomes" id="UP001314169">
    <property type="component" value="Chromosome 12"/>
</dbReference>
<sequence length="500" mass="56716">MEKECTCLCGVGLSRGCQCRQEGQGPAETVAADSKPAPALAPEEEHLQAEGAAAWPCAGDGGIASPTSPPPSPRCCSLQDLPCELLMEIFASLPGTDLASLAQTCTRFHHILNTDSIWRRRCREEYGACENLQNLEMMGMSCREVYAKLLHPCRDIFGLWQPVNGPYGGLLDVVGHGLHIIGWMHLPYLDAQLDDPMRFSPVFRIRLTDRKSITVECLNGDRGPHSCNIQIQKEKFSTQCSQMDYHRISNWSPEDIGRWLREEWVQVVQDIFQEDRLHFILRKFVYQQYDYHRIYLPQSHPDDLIRPGLFRGTHDTYGLAIVMLSFHGKHARVTKITGDLRVPAGQQLIEIDLMHRIQPLNVEIFRDFNQLSSIVQEVHEQVIQEQQQQEDRTEDGEGRGWQSPVQPSVGESGAAALKAQPVQFVLPAGVRSSNQNYPRTCRMCFYGVGIVANYGFANPQRLPGIFILFDEDHFGFIWLELKYFSLYCRAQVNHENAEAF</sequence>
<dbReference type="SUPFAM" id="SSF81383">
    <property type="entry name" value="F-box domain"/>
    <property type="match status" value="1"/>
</dbReference>
<evidence type="ECO:0000313" key="6">
    <source>
        <dbReference type="EMBL" id="CAK6435100.1"/>
    </source>
</evidence>
<dbReference type="PROSITE" id="PS50181">
    <property type="entry name" value="FBOX"/>
    <property type="match status" value="1"/>
</dbReference>
<dbReference type="Gene3D" id="1.20.1280.50">
    <property type="match status" value="1"/>
</dbReference>
<dbReference type="EMBL" id="OY882869">
    <property type="protein sequence ID" value="CAK6435100.1"/>
    <property type="molecule type" value="Genomic_DNA"/>
</dbReference>
<dbReference type="PANTHER" id="PTHR10706:SF130">
    <property type="entry name" value="F-BOX ONLY PROTEIN 31"/>
    <property type="match status" value="1"/>
</dbReference>
<feature type="domain" description="F-box" evidence="5">
    <location>
        <begin position="75"/>
        <end position="121"/>
    </location>
</feature>
<evidence type="ECO:0000259" key="5">
    <source>
        <dbReference type="PROSITE" id="PS50181"/>
    </source>
</evidence>
<reference evidence="6" key="1">
    <citation type="submission" date="2023-12" db="EMBL/GenBank/DDBJ databases">
        <authorList>
            <person name="Brown T."/>
        </authorList>
    </citation>
    <scope>NUCLEOTIDE SEQUENCE</scope>
</reference>
<feature type="compositionally biased region" description="Basic and acidic residues" evidence="4">
    <location>
        <begin position="389"/>
        <end position="398"/>
    </location>
</feature>
<organism evidence="6 7">
    <name type="scientific">Pipistrellus nathusii</name>
    <name type="common">Nathusius' pipistrelle</name>
    <dbReference type="NCBI Taxonomy" id="59473"/>
    <lineage>
        <taxon>Eukaryota</taxon>
        <taxon>Metazoa</taxon>
        <taxon>Chordata</taxon>
        <taxon>Craniata</taxon>
        <taxon>Vertebrata</taxon>
        <taxon>Euteleostomi</taxon>
        <taxon>Mammalia</taxon>
        <taxon>Eutheria</taxon>
        <taxon>Laurasiatheria</taxon>
        <taxon>Chiroptera</taxon>
        <taxon>Yangochiroptera</taxon>
        <taxon>Vespertilionidae</taxon>
        <taxon>Pipistrellus</taxon>
    </lineage>
</organism>
<protein>
    <recommendedName>
        <fullName evidence="5">F-box domain-containing protein</fullName>
    </recommendedName>
</protein>
<keyword evidence="3" id="KW-0833">Ubl conjugation pathway</keyword>
<dbReference type="PANTHER" id="PTHR10706">
    <property type="entry name" value="F-BOX FAMILY PROTEIN"/>
    <property type="match status" value="1"/>
</dbReference>
<dbReference type="InterPro" id="IPR045048">
    <property type="entry name" value="FBXO31/39"/>
</dbReference>
<evidence type="ECO:0000256" key="2">
    <source>
        <dbReference type="ARBA" id="ARBA00010611"/>
    </source>
</evidence>